<sequence>MTTHTVACIDGSALSDTVADYAAWSAKRLNNSLVLLNVLDDVRSSDEADFSGNIGMDERQRLLAEITELEEKRAKLSRQQGHAFLDAAQEHLAGMDIEPLLRQRHGDLVDTLVDIEDEIRLLVIGRQGKRGNGIGQHIGHQVERVIRALHRPTWVVTGKFQEPKQIMIAYDHSTTAKKAVEMVAGSPLFKGIPVHVVMVAAQTHDHQAQLDSAAAKLSAEGFSVTTALVAGDVEDSLLQYADEHSMDVIVMGAYGHSRIREFFVGSHTNKLLSSTKVPLLLLR</sequence>
<dbReference type="PANTHER" id="PTHR46268:SF6">
    <property type="entry name" value="UNIVERSAL STRESS PROTEIN UP12"/>
    <property type="match status" value="1"/>
</dbReference>
<comment type="caution">
    <text evidence="3">The sequence shown here is derived from an EMBL/GenBank/DDBJ whole genome shotgun (WGS) entry which is preliminary data.</text>
</comment>
<protein>
    <submittedName>
        <fullName evidence="3">Universal stress protein UspA</fullName>
    </submittedName>
</protein>
<dbReference type="CDD" id="cd00293">
    <property type="entry name" value="USP-like"/>
    <property type="match status" value="2"/>
</dbReference>
<dbReference type="InterPro" id="IPR006016">
    <property type="entry name" value="UspA"/>
</dbReference>
<dbReference type="RefSeq" id="WP_126764668.1">
    <property type="nucleotide sequence ID" value="NZ_PIPJ01000001.1"/>
</dbReference>
<dbReference type="InterPro" id="IPR006015">
    <property type="entry name" value="Universal_stress_UspA"/>
</dbReference>
<feature type="domain" description="UspA" evidence="2">
    <location>
        <begin position="1"/>
        <end position="156"/>
    </location>
</feature>
<organism evidence="3 4">
    <name type="scientific">Aliidiomarina iranensis</name>
    <dbReference type="NCBI Taxonomy" id="1434071"/>
    <lineage>
        <taxon>Bacteria</taxon>
        <taxon>Pseudomonadati</taxon>
        <taxon>Pseudomonadota</taxon>
        <taxon>Gammaproteobacteria</taxon>
        <taxon>Alteromonadales</taxon>
        <taxon>Idiomarinaceae</taxon>
        <taxon>Aliidiomarina</taxon>
    </lineage>
</organism>
<dbReference type="PANTHER" id="PTHR46268">
    <property type="entry name" value="STRESS RESPONSE PROTEIN NHAX"/>
    <property type="match status" value="1"/>
</dbReference>
<dbReference type="AlphaFoldDB" id="A0A432W1Y5"/>
<dbReference type="Gene3D" id="3.40.50.12370">
    <property type="match status" value="1"/>
</dbReference>
<keyword evidence="4" id="KW-1185">Reference proteome</keyword>
<evidence type="ECO:0000256" key="1">
    <source>
        <dbReference type="ARBA" id="ARBA00008791"/>
    </source>
</evidence>
<name>A0A432W1Y5_9GAMM</name>
<dbReference type="PRINTS" id="PR01438">
    <property type="entry name" value="UNVRSLSTRESS"/>
</dbReference>
<gene>
    <name evidence="3" type="ORF">CWE08_00275</name>
</gene>
<evidence type="ECO:0000313" key="4">
    <source>
        <dbReference type="Proteomes" id="UP000288395"/>
    </source>
</evidence>
<dbReference type="EMBL" id="PIPJ01000001">
    <property type="protein sequence ID" value="RUO23126.1"/>
    <property type="molecule type" value="Genomic_DNA"/>
</dbReference>
<accession>A0A432W1Y5</accession>
<dbReference type="SUPFAM" id="SSF52402">
    <property type="entry name" value="Adenine nucleotide alpha hydrolases-like"/>
    <property type="match status" value="2"/>
</dbReference>
<proteinExistence type="inferred from homology"/>
<comment type="similarity">
    <text evidence="1">Belongs to the universal stress protein A family.</text>
</comment>
<dbReference type="Pfam" id="PF00582">
    <property type="entry name" value="Usp"/>
    <property type="match status" value="2"/>
</dbReference>
<reference evidence="4" key="1">
    <citation type="journal article" date="2018" name="Front. Microbiol.">
        <title>Genome-Based Analysis Reveals the Taxonomy and Diversity of the Family Idiomarinaceae.</title>
        <authorList>
            <person name="Liu Y."/>
            <person name="Lai Q."/>
            <person name="Shao Z."/>
        </authorList>
    </citation>
    <scope>NUCLEOTIDE SEQUENCE [LARGE SCALE GENOMIC DNA]</scope>
    <source>
        <strain evidence="4">GBPy7</strain>
    </source>
</reference>
<dbReference type="Proteomes" id="UP000288395">
    <property type="component" value="Unassembled WGS sequence"/>
</dbReference>
<evidence type="ECO:0000259" key="2">
    <source>
        <dbReference type="Pfam" id="PF00582"/>
    </source>
</evidence>
<evidence type="ECO:0000313" key="3">
    <source>
        <dbReference type="EMBL" id="RUO23126.1"/>
    </source>
</evidence>
<feature type="domain" description="UspA" evidence="2">
    <location>
        <begin position="206"/>
        <end position="283"/>
    </location>
</feature>
<dbReference type="OrthoDB" id="9804721at2"/>